<organism evidence="3 4">
    <name type="scientific">Candidatus Harrisonbacteria bacterium RIFCSPLOWO2_02_FULL_45_10c</name>
    <dbReference type="NCBI Taxonomy" id="1798410"/>
    <lineage>
        <taxon>Bacteria</taxon>
        <taxon>Candidatus Harrisoniibacteriota</taxon>
    </lineage>
</organism>
<dbReference type="Proteomes" id="UP000176284">
    <property type="component" value="Unassembled WGS sequence"/>
</dbReference>
<evidence type="ECO:0000313" key="4">
    <source>
        <dbReference type="Proteomes" id="UP000176284"/>
    </source>
</evidence>
<sequence length="92" mass="10800">MFERLKQFNKEEKTPSFEELAAAKKAAEKANQEKAEKIAAQAKEDAIFKHSRENWKEHLLEHPQTFEISDEEVKEAEEWSKKNLDKKEQKAA</sequence>
<evidence type="ECO:0000256" key="1">
    <source>
        <dbReference type="SAM" id="Coils"/>
    </source>
</evidence>
<accession>A0A1G1ZT55</accession>
<feature type="region of interest" description="Disordered" evidence="2">
    <location>
        <begin position="66"/>
        <end position="92"/>
    </location>
</feature>
<evidence type="ECO:0000256" key="2">
    <source>
        <dbReference type="SAM" id="MobiDB-lite"/>
    </source>
</evidence>
<proteinExistence type="predicted"/>
<evidence type="ECO:0000313" key="3">
    <source>
        <dbReference type="EMBL" id="OGY67913.1"/>
    </source>
</evidence>
<dbReference type="EMBL" id="MHJM01000013">
    <property type="protein sequence ID" value="OGY67913.1"/>
    <property type="molecule type" value="Genomic_DNA"/>
</dbReference>
<name>A0A1G1ZT55_9BACT</name>
<dbReference type="AlphaFoldDB" id="A0A1G1ZT55"/>
<feature type="compositionally biased region" description="Basic and acidic residues" evidence="2">
    <location>
        <begin position="76"/>
        <end position="92"/>
    </location>
</feature>
<reference evidence="3 4" key="1">
    <citation type="journal article" date="2016" name="Nat. Commun.">
        <title>Thousands of microbial genomes shed light on interconnected biogeochemical processes in an aquifer system.</title>
        <authorList>
            <person name="Anantharaman K."/>
            <person name="Brown C.T."/>
            <person name="Hug L.A."/>
            <person name="Sharon I."/>
            <person name="Castelle C.J."/>
            <person name="Probst A.J."/>
            <person name="Thomas B.C."/>
            <person name="Singh A."/>
            <person name="Wilkins M.J."/>
            <person name="Karaoz U."/>
            <person name="Brodie E.L."/>
            <person name="Williams K.H."/>
            <person name="Hubbard S.S."/>
            <person name="Banfield J.F."/>
        </authorList>
    </citation>
    <scope>NUCLEOTIDE SEQUENCE [LARGE SCALE GENOMIC DNA]</scope>
</reference>
<keyword evidence="1" id="KW-0175">Coiled coil</keyword>
<protein>
    <submittedName>
        <fullName evidence="3">Uncharacterized protein</fullName>
    </submittedName>
</protein>
<gene>
    <name evidence="3" type="ORF">A3H63_02660</name>
</gene>
<comment type="caution">
    <text evidence="3">The sequence shown here is derived from an EMBL/GenBank/DDBJ whole genome shotgun (WGS) entry which is preliminary data.</text>
</comment>
<dbReference type="STRING" id="1798410.A3H63_02660"/>
<feature type="coiled-coil region" evidence="1">
    <location>
        <begin position="17"/>
        <end position="45"/>
    </location>
</feature>